<gene>
    <name evidence="2" type="ordered locus">Caci_2652</name>
</gene>
<dbReference type="AlphaFoldDB" id="C7PZB1"/>
<proteinExistence type="predicted"/>
<feature type="region of interest" description="Disordered" evidence="1">
    <location>
        <begin position="1"/>
        <end position="38"/>
    </location>
</feature>
<evidence type="ECO:0000256" key="1">
    <source>
        <dbReference type="SAM" id="MobiDB-lite"/>
    </source>
</evidence>
<evidence type="ECO:0000313" key="2">
    <source>
        <dbReference type="EMBL" id="ACU71568.1"/>
    </source>
</evidence>
<protein>
    <submittedName>
        <fullName evidence="2">Uncharacterized protein</fullName>
    </submittedName>
</protein>
<dbReference type="KEGG" id="cai:Caci_2652"/>
<evidence type="ECO:0000313" key="3">
    <source>
        <dbReference type="Proteomes" id="UP000000851"/>
    </source>
</evidence>
<sequence>MQGEAAEFARPQRMGIGIGIGSGSASDAAMRGESGELA</sequence>
<reference evidence="2 3" key="1">
    <citation type="journal article" date="2009" name="Stand. Genomic Sci.">
        <title>Complete genome sequence of Catenulispora acidiphila type strain (ID 139908).</title>
        <authorList>
            <person name="Copeland A."/>
            <person name="Lapidus A."/>
            <person name="Glavina Del Rio T."/>
            <person name="Nolan M."/>
            <person name="Lucas S."/>
            <person name="Chen F."/>
            <person name="Tice H."/>
            <person name="Cheng J.F."/>
            <person name="Bruce D."/>
            <person name="Goodwin L."/>
            <person name="Pitluck S."/>
            <person name="Mikhailova N."/>
            <person name="Pati A."/>
            <person name="Ivanova N."/>
            <person name="Mavromatis K."/>
            <person name="Chen A."/>
            <person name="Palaniappan K."/>
            <person name="Chain P."/>
            <person name="Land M."/>
            <person name="Hauser L."/>
            <person name="Chang Y.J."/>
            <person name="Jeffries C.D."/>
            <person name="Chertkov O."/>
            <person name="Brettin T."/>
            <person name="Detter J.C."/>
            <person name="Han C."/>
            <person name="Ali Z."/>
            <person name="Tindall B.J."/>
            <person name="Goker M."/>
            <person name="Bristow J."/>
            <person name="Eisen J.A."/>
            <person name="Markowitz V."/>
            <person name="Hugenholtz P."/>
            <person name="Kyrpides N.C."/>
            <person name="Klenk H.P."/>
        </authorList>
    </citation>
    <scope>NUCLEOTIDE SEQUENCE [LARGE SCALE GENOMIC DNA]</scope>
    <source>
        <strain evidence="3">DSM 44928 / JCM 14897 / NBRC 102108 / NRRL B-24433 / ID139908</strain>
    </source>
</reference>
<dbReference type="HOGENOM" id="CLU_3326171_0_0_11"/>
<keyword evidence="3" id="KW-1185">Reference proteome</keyword>
<accession>C7PZB1</accession>
<name>C7PZB1_CATAD</name>
<dbReference type="EMBL" id="CP001700">
    <property type="protein sequence ID" value="ACU71568.1"/>
    <property type="molecule type" value="Genomic_DNA"/>
</dbReference>
<dbReference type="Proteomes" id="UP000000851">
    <property type="component" value="Chromosome"/>
</dbReference>
<dbReference type="InParanoid" id="C7PZB1"/>
<organism evidence="2 3">
    <name type="scientific">Catenulispora acidiphila (strain DSM 44928 / JCM 14897 / NBRC 102108 / NRRL B-24433 / ID139908)</name>
    <dbReference type="NCBI Taxonomy" id="479433"/>
    <lineage>
        <taxon>Bacteria</taxon>
        <taxon>Bacillati</taxon>
        <taxon>Actinomycetota</taxon>
        <taxon>Actinomycetes</taxon>
        <taxon>Catenulisporales</taxon>
        <taxon>Catenulisporaceae</taxon>
        <taxon>Catenulispora</taxon>
    </lineage>
</organism>